<accession>A0AAW9R3T5</accession>
<dbReference type="Proteomes" id="UP001364472">
    <property type="component" value="Unassembled WGS sequence"/>
</dbReference>
<name>A0AAW9R3T5_9GAMM</name>
<keyword evidence="3" id="KW-1185">Reference proteome</keyword>
<protein>
    <submittedName>
        <fullName evidence="2">Uncharacterized protein</fullName>
    </submittedName>
</protein>
<gene>
    <name evidence="2" type="ORF">WB794_02955</name>
</gene>
<organism evidence="2 3">
    <name type="scientific">Denitratimonas tolerans</name>
    <dbReference type="NCBI Taxonomy" id="1338420"/>
    <lineage>
        <taxon>Bacteria</taxon>
        <taxon>Pseudomonadati</taxon>
        <taxon>Pseudomonadota</taxon>
        <taxon>Gammaproteobacteria</taxon>
        <taxon>Lysobacterales</taxon>
        <taxon>Lysobacteraceae</taxon>
        <taxon>Denitratimonas</taxon>
    </lineage>
</organism>
<dbReference type="RefSeq" id="WP_337334353.1">
    <property type="nucleotide sequence ID" value="NZ_JBBDHC010000003.1"/>
</dbReference>
<reference evidence="2 3" key="1">
    <citation type="journal article" date="2016" name="Antonie Van Leeuwenhoek">
        <title>Denitratimonas tolerans gen. nov., sp. nov., a denitrifying bacterium isolated from a bioreactor for tannery wastewater treatment.</title>
        <authorList>
            <person name="Han S.I."/>
            <person name="Kim J.O."/>
            <person name="Lee Y.R."/>
            <person name="Ekpeghere K.I."/>
            <person name="Koh S.C."/>
            <person name="Whang K.S."/>
        </authorList>
    </citation>
    <scope>NUCLEOTIDE SEQUENCE [LARGE SCALE GENOMIC DNA]</scope>
    <source>
        <strain evidence="2 3">KACC 17565</strain>
    </source>
</reference>
<evidence type="ECO:0000313" key="3">
    <source>
        <dbReference type="Proteomes" id="UP001364472"/>
    </source>
</evidence>
<sequence>MENIVPQRDHDRGAPAGLPPARRFRSVSASHLMEYTINLSAAPVDVDRVRDALEDIDPAAIVDLDPRGQGLRVAANMLDRELFGALERAGHPADTVEVVRLPSVCCGSCSG</sequence>
<evidence type="ECO:0000256" key="1">
    <source>
        <dbReference type="SAM" id="MobiDB-lite"/>
    </source>
</evidence>
<evidence type="ECO:0000313" key="2">
    <source>
        <dbReference type="EMBL" id="MEJ1248634.1"/>
    </source>
</evidence>
<dbReference type="AlphaFoldDB" id="A0AAW9R3T5"/>
<feature type="region of interest" description="Disordered" evidence="1">
    <location>
        <begin position="1"/>
        <end position="21"/>
    </location>
</feature>
<dbReference type="EMBL" id="JBBDHC010000003">
    <property type="protein sequence ID" value="MEJ1248634.1"/>
    <property type="molecule type" value="Genomic_DNA"/>
</dbReference>
<proteinExistence type="predicted"/>
<comment type="caution">
    <text evidence="2">The sequence shown here is derived from an EMBL/GenBank/DDBJ whole genome shotgun (WGS) entry which is preliminary data.</text>
</comment>